<feature type="transmembrane region" description="Helical" evidence="7">
    <location>
        <begin position="224"/>
        <end position="241"/>
    </location>
</feature>
<proteinExistence type="predicted"/>
<dbReference type="PANTHER" id="PTHR23513">
    <property type="entry name" value="INTEGRAL MEMBRANE EFFLUX PROTEIN-RELATED"/>
    <property type="match status" value="1"/>
</dbReference>
<dbReference type="InterPro" id="IPR010290">
    <property type="entry name" value="TM_effector"/>
</dbReference>
<feature type="transmembrane region" description="Helical" evidence="7">
    <location>
        <begin position="312"/>
        <end position="332"/>
    </location>
</feature>
<evidence type="ECO:0000259" key="8">
    <source>
        <dbReference type="PROSITE" id="PS50850"/>
    </source>
</evidence>
<organism evidence="9">
    <name type="scientific">Dolosigranulum savutiense</name>
    <dbReference type="NCBI Taxonomy" id="3110288"/>
    <lineage>
        <taxon>Bacteria</taxon>
        <taxon>Bacillati</taxon>
        <taxon>Bacillota</taxon>
        <taxon>Bacilli</taxon>
        <taxon>Lactobacillales</taxon>
        <taxon>Carnobacteriaceae</taxon>
        <taxon>Dolosigranulum</taxon>
    </lineage>
</organism>
<evidence type="ECO:0000256" key="6">
    <source>
        <dbReference type="ARBA" id="ARBA00023136"/>
    </source>
</evidence>
<sequence length="414" mass="46763">MESLLTDKKKYFMSVIFDNFGSSLMTFAIPVYILGLSNSVLYLSLISSLTLLPFLVLGMPFGTLVDKLNIKKILYLSDFIRFFLYFALFFIVVYIDSLGIKLWTLIIVTILVSCINVISSISETTYLPYLFKHTDDFTSLNSSIYSIQYILGILSPILGGMIYSKYSIGILLLISSLCYLLSSFSFYYIKAVENKSNPKFSSEIFKDIFADIVKGYVYVSCRKTVFLPLVITAIFNILTANFQNDSLIFLKNIINLDTSQIGFVVSVATSGALCGAFLINFLSKKFEFHQLFITNILLQSILRITYAQWSNIYIIVAITFVIDALQSILNIIIITNRQKLVEKEYLGRANSLYKTVLIGVNSLGFIIGGFITEKLGVRVSLLISGISLVILYCVASLLYRNISKKRLRKNNIKH</sequence>
<dbReference type="AlphaFoldDB" id="A0AB74TZ43"/>
<dbReference type="PANTHER" id="PTHR23513:SF6">
    <property type="entry name" value="MAJOR FACILITATOR SUPERFAMILY ASSOCIATED DOMAIN-CONTAINING PROTEIN"/>
    <property type="match status" value="1"/>
</dbReference>
<dbReference type="Gene3D" id="1.20.1250.20">
    <property type="entry name" value="MFS general substrate transporter like domains"/>
    <property type="match status" value="2"/>
</dbReference>
<dbReference type="SUPFAM" id="SSF103473">
    <property type="entry name" value="MFS general substrate transporter"/>
    <property type="match status" value="1"/>
</dbReference>
<gene>
    <name evidence="10" type="ORF">VUQ07_02770</name>
    <name evidence="9" type="ORF">VUQ09_02195</name>
</gene>
<feature type="domain" description="Major facilitator superfamily (MFS) profile" evidence="8">
    <location>
        <begin position="225"/>
        <end position="414"/>
    </location>
</feature>
<dbReference type="GO" id="GO:0022857">
    <property type="term" value="F:transmembrane transporter activity"/>
    <property type="evidence" value="ECO:0007669"/>
    <property type="project" value="InterPro"/>
</dbReference>
<dbReference type="EMBL" id="CP142436">
    <property type="protein sequence ID" value="XBC52026.1"/>
    <property type="molecule type" value="Genomic_DNA"/>
</dbReference>
<evidence type="ECO:0000256" key="4">
    <source>
        <dbReference type="ARBA" id="ARBA00022692"/>
    </source>
</evidence>
<evidence type="ECO:0000313" key="9">
    <source>
        <dbReference type="EMBL" id="XBC48218.1"/>
    </source>
</evidence>
<comment type="subcellular location">
    <subcellularLocation>
        <location evidence="1">Cell membrane</location>
        <topology evidence="1">Multi-pass membrane protein</topology>
    </subcellularLocation>
</comment>
<feature type="transmembrane region" description="Helical" evidence="7">
    <location>
        <begin position="352"/>
        <end position="371"/>
    </location>
</feature>
<name>A0AB74TZ43_9LACT</name>
<dbReference type="CDD" id="cd06173">
    <property type="entry name" value="MFS_MefA_like"/>
    <property type="match status" value="1"/>
</dbReference>
<feature type="transmembrane region" description="Helical" evidence="7">
    <location>
        <begin position="261"/>
        <end position="281"/>
    </location>
</feature>
<feature type="transmembrane region" description="Helical" evidence="7">
    <location>
        <begin position="40"/>
        <end position="61"/>
    </location>
</feature>
<accession>A0AB74TZ43</accession>
<keyword evidence="3" id="KW-1003">Cell membrane</keyword>
<dbReference type="EMBL" id="CP142434">
    <property type="protein sequence ID" value="XBC48218.1"/>
    <property type="molecule type" value="Genomic_DNA"/>
</dbReference>
<feature type="transmembrane region" description="Helical" evidence="7">
    <location>
        <begin position="168"/>
        <end position="189"/>
    </location>
</feature>
<feature type="transmembrane region" description="Helical" evidence="7">
    <location>
        <begin position="142"/>
        <end position="162"/>
    </location>
</feature>
<evidence type="ECO:0000256" key="7">
    <source>
        <dbReference type="SAM" id="Phobius"/>
    </source>
</evidence>
<dbReference type="RefSeq" id="WP_347298225.1">
    <property type="nucleotide sequence ID" value="NZ_CP142434.1"/>
</dbReference>
<dbReference type="Pfam" id="PF05977">
    <property type="entry name" value="MFS_3"/>
    <property type="match status" value="1"/>
</dbReference>
<dbReference type="InterPro" id="IPR020846">
    <property type="entry name" value="MFS_dom"/>
</dbReference>
<feature type="transmembrane region" description="Helical" evidence="7">
    <location>
        <begin position="100"/>
        <end position="121"/>
    </location>
</feature>
<evidence type="ECO:0000256" key="3">
    <source>
        <dbReference type="ARBA" id="ARBA00022475"/>
    </source>
</evidence>
<keyword evidence="2" id="KW-0813">Transport</keyword>
<feature type="transmembrane region" description="Helical" evidence="7">
    <location>
        <begin position="12"/>
        <end position="34"/>
    </location>
</feature>
<dbReference type="InterPro" id="IPR036259">
    <property type="entry name" value="MFS_trans_sf"/>
</dbReference>
<evidence type="ECO:0000256" key="2">
    <source>
        <dbReference type="ARBA" id="ARBA00022448"/>
    </source>
</evidence>
<evidence type="ECO:0000256" key="5">
    <source>
        <dbReference type="ARBA" id="ARBA00022989"/>
    </source>
</evidence>
<reference evidence="9" key="1">
    <citation type="submission" date="2023-12" db="EMBL/GenBank/DDBJ databases">
        <title>Dolosigranulum savutii sp. nov. isolated from human upper respiratory samples collected in Botswana.</title>
        <authorList>
            <person name="Kelly M.S."/>
        </authorList>
    </citation>
    <scope>NUCLEOTIDE SEQUENCE</scope>
    <source>
        <strain evidence="10">MSK211</strain>
        <strain evidence="9">MSK312</strain>
    </source>
</reference>
<keyword evidence="6 7" id="KW-0472">Membrane</keyword>
<dbReference type="GO" id="GO:0005886">
    <property type="term" value="C:plasma membrane"/>
    <property type="evidence" value="ECO:0007669"/>
    <property type="project" value="UniProtKB-SubCell"/>
</dbReference>
<evidence type="ECO:0000313" key="10">
    <source>
        <dbReference type="EMBL" id="XBC52026.1"/>
    </source>
</evidence>
<evidence type="ECO:0000256" key="1">
    <source>
        <dbReference type="ARBA" id="ARBA00004651"/>
    </source>
</evidence>
<feature type="transmembrane region" description="Helical" evidence="7">
    <location>
        <begin position="377"/>
        <end position="399"/>
    </location>
</feature>
<dbReference type="PROSITE" id="PS50850">
    <property type="entry name" value="MFS"/>
    <property type="match status" value="1"/>
</dbReference>
<keyword evidence="5 7" id="KW-1133">Transmembrane helix</keyword>
<feature type="transmembrane region" description="Helical" evidence="7">
    <location>
        <begin position="73"/>
        <end position="94"/>
    </location>
</feature>
<feature type="transmembrane region" description="Helical" evidence="7">
    <location>
        <begin position="288"/>
        <end position="306"/>
    </location>
</feature>
<protein>
    <submittedName>
        <fullName evidence="9">MFS transporter</fullName>
    </submittedName>
</protein>
<keyword evidence="4 7" id="KW-0812">Transmembrane</keyword>